<comment type="caution">
    <text evidence="1">The sequence shown here is derived from an EMBL/GenBank/DDBJ whole genome shotgun (WGS) entry which is preliminary data.</text>
</comment>
<accession>A0AA37GEX0</accession>
<evidence type="ECO:0000313" key="1">
    <source>
        <dbReference type="EMBL" id="GJC79666.1"/>
    </source>
</evidence>
<dbReference type="EMBL" id="BPPX01000004">
    <property type="protein sequence ID" value="GJC79666.1"/>
    <property type="molecule type" value="Genomic_DNA"/>
</dbReference>
<dbReference type="Proteomes" id="UP001055172">
    <property type="component" value="Unassembled WGS sequence"/>
</dbReference>
<organism evidence="1 2">
    <name type="scientific">Colletotrichum liriopes</name>
    <dbReference type="NCBI Taxonomy" id="708192"/>
    <lineage>
        <taxon>Eukaryota</taxon>
        <taxon>Fungi</taxon>
        <taxon>Dikarya</taxon>
        <taxon>Ascomycota</taxon>
        <taxon>Pezizomycotina</taxon>
        <taxon>Sordariomycetes</taxon>
        <taxon>Hypocreomycetidae</taxon>
        <taxon>Glomerellales</taxon>
        <taxon>Glomerellaceae</taxon>
        <taxon>Colletotrichum</taxon>
        <taxon>Colletotrichum spaethianum species complex</taxon>
    </lineage>
</organism>
<sequence length="73" mass="8011">MHILDGVIILFYGRTAKGRTQEQLEKCDAQHLGANLGNPRITCMDCLNVTLLMAEEPTRNNAEAILDIVGRGS</sequence>
<proteinExistence type="predicted"/>
<reference evidence="1 2" key="1">
    <citation type="submission" date="2021-07" db="EMBL/GenBank/DDBJ databases">
        <title>Genome data of Colletotrichum spaethianum.</title>
        <authorList>
            <person name="Utami Y.D."/>
            <person name="Hiruma K."/>
        </authorList>
    </citation>
    <scope>NUCLEOTIDE SEQUENCE [LARGE SCALE GENOMIC DNA]</scope>
    <source>
        <strain evidence="1 2">MAFF 242679</strain>
    </source>
</reference>
<keyword evidence="2" id="KW-1185">Reference proteome</keyword>
<name>A0AA37GEX0_9PEZI</name>
<evidence type="ECO:0000313" key="2">
    <source>
        <dbReference type="Proteomes" id="UP001055172"/>
    </source>
</evidence>
<protein>
    <submittedName>
        <fullName evidence="1">Uncharacterized protein</fullName>
    </submittedName>
</protein>
<gene>
    <name evidence="1" type="ORF">ColLi_02504</name>
</gene>
<dbReference type="AlphaFoldDB" id="A0AA37GEX0"/>